<organism evidence="4 5">
    <name type="scientific">Corynebacterium kroppenstedtii</name>
    <dbReference type="NCBI Taxonomy" id="161879"/>
    <lineage>
        <taxon>Bacteria</taxon>
        <taxon>Bacillati</taxon>
        <taxon>Actinomycetota</taxon>
        <taxon>Actinomycetes</taxon>
        <taxon>Mycobacteriales</taxon>
        <taxon>Corynebacteriaceae</taxon>
        <taxon>Corynebacterium</taxon>
    </lineage>
</organism>
<gene>
    <name evidence="4" type="ORF">DI525_09530</name>
</gene>
<evidence type="ECO:0000256" key="2">
    <source>
        <dbReference type="ARBA" id="ARBA00022801"/>
    </source>
</evidence>
<evidence type="ECO:0000313" key="5">
    <source>
        <dbReference type="Proteomes" id="UP000249432"/>
    </source>
</evidence>
<dbReference type="Gene3D" id="3.40.1490.10">
    <property type="entry name" value="Bit1"/>
    <property type="match status" value="1"/>
</dbReference>
<dbReference type="EMBL" id="QFRA01000033">
    <property type="protein sequence ID" value="PZR03624.1"/>
    <property type="molecule type" value="Genomic_DNA"/>
</dbReference>
<dbReference type="GO" id="GO:0004045">
    <property type="term" value="F:peptidyl-tRNA hydrolase activity"/>
    <property type="evidence" value="ECO:0007669"/>
    <property type="project" value="UniProtKB-EC"/>
</dbReference>
<proteinExistence type="predicted"/>
<name>A0A2W5UK15_9CORY</name>
<dbReference type="InterPro" id="IPR002833">
    <property type="entry name" value="PTH2"/>
</dbReference>
<sequence>MTAHTNYTADDVSWADASEVDVFEREENSAAPGIRDAHSLLATVLGDGVHQLDREDPRNPDTVQAMPIVLNMPKASPPRRRELLEAAALASVLVCLDARAGRDGVWKESLSRWYGARIRKIARRARTSGQWSTVQSIPGVTVTIGVSSARGFLPGPVRDVDSRIGKLQISGTDLPRDDSAQGEHIKGRDPVQPMIALNADLGMSVGKAAAQVGHAAMLWAAHASFPTIQRWLDEPRFTILEVASSDLEAAVCRHQTGHYVEVIDAGFTEVAPGSRTAVAFDPETEG</sequence>
<evidence type="ECO:0000313" key="4">
    <source>
        <dbReference type="EMBL" id="PZR03624.1"/>
    </source>
</evidence>
<protein>
    <recommendedName>
        <fullName evidence="1">peptidyl-tRNA hydrolase</fullName>
        <ecNumber evidence="1">3.1.1.29</ecNumber>
    </recommendedName>
</protein>
<evidence type="ECO:0000256" key="1">
    <source>
        <dbReference type="ARBA" id="ARBA00013260"/>
    </source>
</evidence>
<dbReference type="EC" id="3.1.1.29" evidence="1"/>
<keyword evidence="2" id="KW-0378">Hydrolase</keyword>
<accession>A0A2W5UK15</accession>
<comment type="caution">
    <text evidence="4">The sequence shown here is derived from an EMBL/GenBank/DDBJ whole genome shotgun (WGS) entry which is preliminary data.</text>
</comment>
<dbReference type="SUPFAM" id="SSF102462">
    <property type="entry name" value="Peptidyl-tRNA hydrolase II"/>
    <property type="match status" value="1"/>
</dbReference>
<comment type="catalytic activity">
    <reaction evidence="3">
        <text>an N-acyl-L-alpha-aminoacyl-tRNA + H2O = an N-acyl-L-amino acid + a tRNA + H(+)</text>
        <dbReference type="Rhea" id="RHEA:54448"/>
        <dbReference type="Rhea" id="RHEA-COMP:10123"/>
        <dbReference type="Rhea" id="RHEA-COMP:13883"/>
        <dbReference type="ChEBI" id="CHEBI:15377"/>
        <dbReference type="ChEBI" id="CHEBI:15378"/>
        <dbReference type="ChEBI" id="CHEBI:59874"/>
        <dbReference type="ChEBI" id="CHEBI:78442"/>
        <dbReference type="ChEBI" id="CHEBI:138191"/>
        <dbReference type="EC" id="3.1.1.29"/>
    </reaction>
</comment>
<evidence type="ECO:0000256" key="3">
    <source>
        <dbReference type="ARBA" id="ARBA00048707"/>
    </source>
</evidence>
<reference evidence="4 5" key="1">
    <citation type="submission" date="2017-08" db="EMBL/GenBank/DDBJ databases">
        <title>Infants hospitalized years apart are colonized by the same room-sourced microbial strains.</title>
        <authorList>
            <person name="Brooks B."/>
            <person name="Olm M.R."/>
            <person name="Firek B.A."/>
            <person name="Baker R."/>
            <person name="Thomas B.C."/>
            <person name="Morowitz M.J."/>
            <person name="Banfield J.F."/>
        </authorList>
    </citation>
    <scope>NUCLEOTIDE SEQUENCE [LARGE SCALE GENOMIC DNA]</scope>
    <source>
        <strain evidence="4">S2_003_000_R1_3</strain>
    </source>
</reference>
<dbReference type="AlphaFoldDB" id="A0A2W5UK15"/>
<dbReference type="Pfam" id="PF01981">
    <property type="entry name" value="PTH2"/>
    <property type="match status" value="1"/>
</dbReference>
<dbReference type="InterPro" id="IPR023476">
    <property type="entry name" value="Pep_tRNA_hydro_II_dom_sf"/>
</dbReference>
<dbReference type="Proteomes" id="UP000249432">
    <property type="component" value="Unassembled WGS sequence"/>
</dbReference>